<dbReference type="STRING" id="320771.Cflav_PD4388"/>
<dbReference type="AlphaFoldDB" id="B9XFK3"/>
<organism evidence="2 3">
    <name type="scientific">Pedosphaera parvula (strain Ellin514)</name>
    <dbReference type="NCBI Taxonomy" id="320771"/>
    <lineage>
        <taxon>Bacteria</taxon>
        <taxon>Pseudomonadati</taxon>
        <taxon>Verrucomicrobiota</taxon>
        <taxon>Pedosphaerae</taxon>
        <taxon>Pedosphaerales</taxon>
        <taxon>Pedosphaeraceae</taxon>
        <taxon>Pedosphaera</taxon>
    </lineage>
</organism>
<proteinExistence type="predicted"/>
<gene>
    <name evidence="2" type="ORF">Cflav_PD4388</name>
</gene>
<dbReference type="Proteomes" id="UP000003688">
    <property type="component" value="Unassembled WGS sequence"/>
</dbReference>
<dbReference type="PANTHER" id="PTHR34512">
    <property type="entry name" value="CELL SURFACE PROTEIN"/>
    <property type="match status" value="1"/>
</dbReference>
<dbReference type="PANTHER" id="PTHR34512:SF30">
    <property type="entry name" value="OUTER MEMBRANE PROTEIN ASSEMBLY FACTOR BAMB"/>
    <property type="match status" value="1"/>
</dbReference>
<dbReference type="InterPro" id="IPR002372">
    <property type="entry name" value="PQQ_rpt_dom"/>
</dbReference>
<dbReference type="PROSITE" id="PS51257">
    <property type="entry name" value="PROKAR_LIPOPROTEIN"/>
    <property type="match status" value="1"/>
</dbReference>
<sequence length="463" mass="51393" precursor="true">MKTSACSLRSYLQSLSFFYLVLACVNCLITSQSFGEDWPGFLGPQANGVSTETGLIERFSTNGPPVIWGKSIGTGYGAPSILGDRLVFHHRVAGEEIVECLDALTGKSLWHYNYPSKFIDPYGYNNGPRATPLLVSNLCYTFGAEGKLTCLELANGKLVWQRDTGFDFNVPEAFFGVGSSPILEDNKLVVVVGGQPNSGLVAFDLKTGKTIWESVGRTNWEGRPMIGWPGERTVKWQSTEKQASYSTPVAATIHGRCQILCLTRQGLVSLNPTNGAVNFSFWFRAQVPESVNAMNPIVVDDLIFISAAYYKIGSVLLRVKPDGKDVEEVWRNPVLEIHWSTPIYKNGYLYAFSGRNEPDARFRCVELKSGRLMWDREESWPHHSSEQPSVFGRGSCILADGKLFALGEGGLLGIFKPNPEKLEEICRCQIPQLHHPCWAAPILSNKKLYLRSEDHLVCLDLAK</sequence>
<dbReference type="Gene3D" id="2.130.10.10">
    <property type="entry name" value="YVTN repeat-like/Quinoprotein amine dehydrogenase"/>
    <property type="match status" value="2"/>
</dbReference>
<dbReference type="SUPFAM" id="SSF50998">
    <property type="entry name" value="Quinoprotein alcohol dehydrogenase-like"/>
    <property type="match status" value="1"/>
</dbReference>
<accession>B9XFK3</accession>
<reference evidence="2 3" key="1">
    <citation type="journal article" date="2011" name="J. Bacteriol.">
        <title>Genome sequence of 'Pedosphaera parvula' Ellin514, an aerobic Verrucomicrobial isolate from pasture soil.</title>
        <authorList>
            <person name="Kant R."/>
            <person name="van Passel M.W."/>
            <person name="Sangwan P."/>
            <person name="Palva A."/>
            <person name="Lucas S."/>
            <person name="Copeland A."/>
            <person name="Lapidus A."/>
            <person name="Glavina Del Rio T."/>
            <person name="Dalin E."/>
            <person name="Tice H."/>
            <person name="Bruce D."/>
            <person name="Goodwin L."/>
            <person name="Pitluck S."/>
            <person name="Chertkov O."/>
            <person name="Larimer F.W."/>
            <person name="Land M.L."/>
            <person name="Hauser L."/>
            <person name="Brettin T.S."/>
            <person name="Detter J.C."/>
            <person name="Han S."/>
            <person name="de Vos W.M."/>
            <person name="Janssen P.H."/>
            <person name="Smidt H."/>
        </authorList>
    </citation>
    <scope>NUCLEOTIDE SEQUENCE [LARGE SCALE GENOMIC DNA]</scope>
    <source>
        <strain evidence="2 3">Ellin514</strain>
    </source>
</reference>
<evidence type="ECO:0000313" key="3">
    <source>
        <dbReference type="Proteomes" id="UP000003688"/>
    </source>
</evidence>
<evidence type="ECO:0000313" key="2">
    <source>
        <dbReference type="EMBL" id="EEF61367.1"/>
    </source>
</evidence>
<dbReference type="InterPro" id="IPR011047">
    <property type="entry name" value="Quinoprotein_ADH-like_sf"/>
</dbReference>
<feature type="domain" description="Pyrrolo-quinoline quinone repeat" evidence="1">
    <location>
        <begin position="95"/>
        <end position="375"/>
    </location>
</feature>
<dbReference type="EMBL" id="ABOX02000010">
    <property type="protein sequence ID" value="EEF61367.1"/>
    <property type="molecule type" value="Genomic_DNA"/>
</dbReference>
<dbReference type="InterPro" id="IPR015943">
    <property type="entry name" value="WD40/YVTN_repeat-like_dom_sf"/>
</dbReference>
<dbReference type="Pfam" id="PF13360">
    <property type="entry name" value="PQQ_2"/>
    <property type="match status" value="1"/>
</dbReference>
<name>B9XFK3_PEDPL</name>
<comment type="caution">
    <text evidence="2">The sequence shown here is derived from an EMBL/GenBank/DDBJ whole genome shotgun (WGS) entry which is preliminary data.</text>
</comment>
<keyword evidence="3" id="KW-1185">Reference proteome</keyword>
<protein>
    <recommendedName>
        <fullName evidence="1">Pyrrolo-quinoline quinone repeat domain-containing protein</fullName>
    </recommendedName>
</protein>
<evidence type="ECO:0000259" key="1">
    <source>
        <dbReference type="Pfam" id="PF13360"/>
    </source>
</evidence>